<dbReference type="PROSITE" id="PS50255">
    <property type="entry name" value="CYTOCHROME_B5_2"/>
    <property type="match status" value="1"/>
</dbReference>
<gene>
    <name evidence="7" type="ORF">PACTADRAFT_49342</name>
</gene>
<keyword evidence="8" id="KW-1185">Reference proteome</keyword>
<name>A0A1E4TVW1_PACTA</name>
<evidence type="ECO:0000259" key="6">
    <source>
        <dbReference type="PROSITE" id="PS50255"/>
    </source>
</evidence>
<comment type="similarity">
    <text evidence="4">Belongs to the cytochrome b5 family.</text>
</comment>
<protein>
    <recommendedName>
        <fullName evidence="6">Cytochrome b5 heme-binding domain-containing protein</fullName>
    </recommendedName>
</protein>
<dbReference type="PANTHER" id="PTHR46237:SF1">
    <property type="entry name" value="CYTOCHROME B5 REDUCTASE 4"/>
    <property type="match status" value="1"/>
</dbReference>
<evidence type="ECO:0000256" key="5">
    <source>
        <dbReference type="SAM" id="MobiDB-lite"/>
    </source>
</evidence>
<dbReference type="Gene3D" id="3.10.120.10">
    <property type="entry name" value="Cytochrome b5-like heme/steroid binding domain"/>
    <property type="match status" value="1"/>
</dbReference>
<dbReference type="InterPro" id="IPR018506">
    <property type="entry name" value="Cyt_B5_heme-BS"/>
</dbReference>
<evidence type="ECO:0000313" key="8">
    <source>
        <dbReference type="Proteomes" id="UP000094236"/>
    </source>
</evidence>
<dbReference type="STRING" id="669874.A0A1E4TVW1"/>
<dbReference type="AlphaFoldDB" id="A0A1E4TVW1"/>
<dbReference type="Proteomes" id="UP000094236">
    <property type="component" value="Unassembled WGS sequence"/>
</dbReference>
<evidence type="ECO:0000256" key="2">
    <source>
        <dbReference type="ARBA" id="ARBA00022723"/>
    </source>
</evidence>
<dbReference type="EMBL" id="KV454013">
    <property type="protein sequence ID" value="ODV95905.1"/>
    <property type="molecule type" value="Genomic_DNA"/>
</dbReference>
<dbReference type="FunFam" id="3.10.120.10:FF:000001">
    <property type="entry name" value="Cytochrome b5 reductase 4"/>
    <property type="match status" value="1"/>
</dbReference>
<evidence type="ECO:0000256" key="3">
    <source>
        <dbReference type="ARBA" id="ARBA00023004"/>
    </source>
</evidence>
<reference evidence="8" key="1">
    <citation type="submission" date="2016-05" db="EMBL/GenBank/DDBJ databases">
        <title>Comparative genomics of biotechnologically important yeasts.</title>
        <authorList>
            <consortium name="DOE Joint Genome Institute"/>
            <person name="Riley R."/>
            <person name="Haridas S."/>
            <person name="Wolfe K.H."/>
            <person name="Lopes M.R."/>
            <person name="Hittinger C.T."/>
            <person name="Goker M."/>
            <person name="Salamov A."/>
            <person name="Wisecaver J."/>
            <person name="Long T.M."/>
            <person name="Aerts A.L."/>
            <person name="Barry K."/>
            <person name="Choi C."/>
            <person name="Clum A."/>
            <person name="Coughlan A.Y."/>
            <person name="Deshpande S."/>
            <person name="Douglass A.P."/>
            <person name="Hanson S.J."/>
            <person name="Klenk H.-P."/>
            <person name="Labutti K."/>
            <person name="Lapidus A."/>
            <person name="Lindquist E."/>
            <person name="Lipzen A."/>
            <person name="Meier-Kolthoff J.P."/>
            <person name="Ohm R.A."/>
            <person name="Otillar R.P."/>
            <person name="Pangilinan J."/>
            <person name="Peng Y."/>
            <person name="Rokas A."/>
            <person name="Rosa C.A."/>
            <person name="Scheuner C."/>
            <person name="Sibirny A.A."/>
            <person name="Slot J.C."/>
            <person name="Stielow J.B."/>
            <person name="Sun H."/>
            <person name="Kurtzman C.P."/>
            <person name="Blackwell M."/>
            <person name="Grigoriev I.V."/>
            <person name="Jeffries T.W."/>
        </authorList>
    </citation>
    <scope>NUCLEOTIDE SEQUENCE [LARGE SCALE GENOMIC DNA]</scope>
    <source>
        <strain evidence="8">NRRL Y-2460</strain>
    </source>
</reference>
<organism evidence="7 8">
    <name type="scientific">Pachysolen tannophilus NRRL Y-2460</name>
    <dbReference type="NCBI Taxonomy" id="669874"/>
    <lineage>
        <taxon>Eukaryota</taxon>
        <taxon>Fungi</taxon>
        <taxon>Dikarya</taxon>
        <taxon>Ascomycota</taxon>
        <taxon>Saccharomycotina</taxon>
        <taxon>Pichiomycetes</taxon>
        <taxon>Pachysolenaceae</taxon>
        <taxon>Pachysolen</taxon>
    </lineage>
</organism>
<dbReference type="Pfam" id="PF00173">
    <property type="entry name" value="Cyt-b5"/>
    <property type="match status" value="1"/>
</dbReference>
<dbReference type="OrthoDB" id="432299at2759"/>
<sequence>MSNNEINSDRKPVGMSINDLRGGPNVRSQLRKPPASSLTIGSSSSNNSRGRQKVVLKPGHSALDWATMKRTNKNLAGSCGYPLKISKEEVQKHNKLDDFWIVINRKVFNLTPYLDFHPGGIDILKQCAGKDGTALFNKYHPWINCDRILDSCFLGYLV</sequence>
<dbReference type="GO" id="GO:0005737">
    <property type="term" value="C:cytoplasm"/>
    <property type="evidence" value="ECO:0007669"/>
    <property type="project" value="TreeGrafter"/>
</dbReference>
<dbReference type="InterPro" id="IPR051872">
    <property type="entry name" value="Cytochrome_b5/Flavoprotein_Rdt"/>
</dbReference>
<dbReference type="PROSITE" id="PS00191">
    <property type="entry name" value="CYTOCHROME_B5_1"/>
    <property type="match status" value="1"/>
</dbReference>
<proteinExistence type="inferred from homology"/>
<feature type="domain" description="Cytochrome b5 heme-binding" evidence="6">
    <location>
        <begin position="82"/>
        <end position="158"/>
    </location>
</feature>
<dbReference type="InterPro" id="IPR001199">
    <property type="entry name" value="Cyt_B5-like_heme/steroid-bd"/>
</dbReference>
<keyword evidence="1 4" id="KW-0349">Heme</keyword>
<dbReference type="GO" id="GO:0046872">
    <property type="term" value="F:metal ion binding"/>
    <property type="evidence" value="ECO:0007669"/>
    <property type="project" value="UniProtKB-UniRule"/>
</dbReference>
<dbReference type="SMART" id="SM01117">
    <property type="entry name" value="Cyt-b5"/>
    <property type="match status" value="1"/>
</dbReference>
<feature type="region of interest" description="Disordered" evidence="5">
    <location>
        <begin position="1"/>
        <end position="52"/>
    </location>
</feature>
<dbReference type="InterPro" id="IPR036400">
    <property type="entry name" value="Cyt_B5-like_heme/steroid_sf"/>
</dbReference>
<keyword evidence="2 4" id="KW-0479">Metal-binding</keyword>
<dbReference type="PANTHER" id="PTHR46237">
    <property type="entry name" value="CYTOCHROME B5 REDUCTASE 4 FAMILY MEMBER"/>
    <property type="match status" value="1"/>
</dbReference>
<evidence type="ECO:0000256" key="1">
    <source>
        <dbReference type="ARBA" id="ARBA00022617"/>
    </source>
</evidence>
<evidence type="ECO:0000313" key="7">
    <source>
        <dbReference type="EMBL" id="ODV95905.1"/>
    </source>
</evidence>
<dbReference type="SUPFAM" id="SSF55856">
    <property type="entry name" value="Cytochrome b5-like heme/steroid binding domain"/>
    <property type="match status" value="1"/>
</dbReference>
<keyword evidence="3 4" id="KW-0408">Iron</keyword>
<dbReference type="GO" id="GO:0020037">
    <property type="term" value="F:heme binding"/>
    <property type="evidence" value="ECO:0007669"/>
    <property type="project" value="UniProtKB-UniRule"/>
</dbReference>
<accession>A0A1E4TVW1</accession>
<dbReference type="GO" id="GO:0004128">
    <property type="term" value="F:cytochrome-b5 reductase activity, acting on NAD(P)H"/>
    <property type="evidence" value="ECO:0007669"/>
    <property type="project" value="TreeGrafter"/>
</dbReference>
<evidence type="ECO:0000256" key="4">
    <source>
        <dbReference type="RuleBase" id="RU362121"/>
    </source>
</evidence>